<feature type="transmembrane region" description="Helical" evidence="6">
    <location>
        <begin position="227"/>
        <end position="245"/>
    </location>
</feature>
<evidence type="ECO:0000313" key="9">
    <source>
        <dbReference type="Proteomes" id="UP000494165"/>
    </source>
</evidence>
<comment type="subcellular location">
    <subcellularLocation>
        <location evidence="1">Membrane</location>
        <topology evidence="1">Multi-pass membrane protein</topology>
    </subcellularLocation>
</comment>
<keyword evidence="9" id="KW-1185">Reference proteome</keyword>
<feature type="transmembrane region" description="Helical" evidence="6">
    <location>
        <begin position="405"/>
        <end position="424"/>
    </location>
</feature>
<dbReference type="GO" id="GO:0022857">
    <property type="term" value="F:transmembrane transporter activity"/>
    <property type="evidence" value="ECO:0007669"/>
    <property type="project" value="InterPro"/>
</dbReference>
<feature type="transmembrane region" description="Helical" evidence="6">
    <location>
        <begin position="522"/>
        <end position="542"/>
    </location>
</feature>
<feature type="transmembrane region" description="Helical" evidence="6">
    <location>
        <begin position="54"/>
        <end position="73"/>
    </location>
</feature>
<dbReference type="SUPFAM" id="SSF103473">
    <property type="entry name" value="MFS general substrate transporter"/>
    <property type="match status" value="1"/>
</dbReference>
<evidence type="ECO:0000256" key="2">
    <source>
        <dbReference type="ARBA" id="ARBA00022692"/>
    </source>
</evidence>
<feature type="transmembrane region" description="Helical" evidence="6">
    <location>
        <begin position="194"/>
        <end position="221"/>
    </location>
</feature>
<protein>
    <recommendedName>
        <fullName evidence="7">Major facilitator superfamily (MFS) profile domain-containing protein</fullName>
    </recommendedName>
</protein>
<gene>
    <name evidence="8" type="ORF">CLODIP_2_CD08407</name>
</gene>
<dbReference type="GO" id="GO:0016020">
    <property type="term" value="C:membrane"/>
    <property type="evidence" value="ECO:0007669"/>
    <property type="project" value="UniProtKB-SubCell"/>
</dbReference>
<dbReference type="InterPro" id="IPR020846">
    <property type="entry name" value="MFS_dom"/>
</dbReference>
<dbReference type="InterPro" id="IPR005829">
    <property type="entry name" value="Sugar_transporter_CS"/>
</dbReference>
<feature type="transmembrane region" description="Helical" evidence="6">
    <location>
        <begin position="282"/>
        <end position="300"/>
    </location>
</feature>
<sequence length="574" mass="64209">MHTSDFTSRIQLMHLSSINRSFSQFLIVKMSASDDFDVMLNEIGDFGRYQVGQYVLYGLVFFYSAFSPIVYIFTATLVPHRCLIKECGDDSETSPFSPSWLKDAVPFTSGEPEKCLQFLSLNNTPALCDFDNSMTVKCSDWVLGGPERSIQTEFDLMCSENEWKMALIGSINSLGVLISVPVVGYFSDRYGRKIWLIVTLVASAILTLVKSAAFNYIFFIVFEFLEALFSGGIYGIAFVLALEYVSPKRRVALGDMIAAWSYTLGNIFVGVIAWALKDWRQILWVLNAPALLFIILIWLIPESIRWLLSQGRYGDAKEIFTKTLKYNKKQISKESQEKLDLWENTGSAITTSDGDESLWTSIKLVSKSRILIIRLFICFYCWIVITFVYYGLTLNSVNLAGTDDMYLNYIVASLADMPSALFTWVGMSKIGRRKTLCLTLLVSGLACFVNPFVPDDAMEFRVPLYVLGKLAIAGAFGVIYMINAEIFPTKLRTSLLGLCSMVGRIGNILAPLTPLLTKYSKFLPLSIFGVMALVAGGLAFLLPETKGRALPETVQDAENLGREQKSKESRSNSH</sequence>
<feature type="domain" description="Major facilitator superfamily (MFS) profile" evidence="7">
    <location>
        <begin position="117"/>
        <end position="547"/>
    </location>
</feature>
<evidence type="ECO:0000256" key="5">
    <source>
        <dbReference type="SAM" id="MobiDB-lite"/>
    </source>
</evidence>
<feature type="transmembrane region" description="Helical" evidence="6">
    <location>
        <begin position="165"/>
        <end position="187"/>
    </location>
</feature>
<evidence type="ECO:0000256" key="4">
    <source>
        <dbReference type="ARBA" id="ARBA00023136"/>
    </source>
</evidence>
<proteinExistence type="predicted"/>
<evidence type="ECO:0000256" key="3">
    <source>
        <dbReference type="ARBA" id="ARBA00022989"/>
    </source>
</evidence>
<dbReference type="InterPro" id="IPR036259">
    <property type="entry name" value="MFS_trans_sf"/>
</dbReference>
<dbReference type="InterPro" id="IPR005828">
    <property type="entry name" value="MFS_sugar_transport-like"/>
</dbReference>
<dbReference type="OrthoDB" id="2261376at2759"/>
<evidence type="ECO:0000259" key="7">
    <source>
        <dbReference type="PROSITE" id="PS50850"/>
    </source>
</evidence>
<dbReference type="CDD" id="cd17317">
    <property type="entry name" value="MFS_SLC22"/>
    <property type="match status" value="1"/>
</dbReference>
<evidence type="ECO:0000256" key="1">
    <source>
        <dbReference type="ARBA" id="ARBA00004141"/>
    </source>
</evidence>
<dbReference type="Proteomes" id="UP000494165">
    <property type="component" value="Unassembled WGS sequence"/>
</dbReference>
<keyword evidence="2 6" id="KW-0812">Transmembrane</keyword>
<feature type="region of interest" description="Disordered" evidence="5">
    <location>
        <begin position="553"/>
        <end position="574"/>
    </location>
</feature>
<dbReference type="Gene3D" id="1.20.1250.20">
    <property type="entry name" value="MFS general substrate transporter like domains"/>
    <property type="match status" value="1"/>
</dbReference>
<feature type="compositionally biased region" description="Basic and acidic residues" evidence="5">
    <location>
        <begin position="559"/>
        <end position="574"/>
    </location>
</feature>
<dbReference type="PROSITE" id="PS00216">
    <property type="entry name" value="SUGAR_TRANSPORT_1"/>
    <property type="match status" value="1"/>
</dbReference>
<keyword evidence="3 6" id="KW-1133">Transmembrane helix</keyword>
<comment type="caution">
    <text evidence="8">The sequence shown here is derived from an EMBL/GenBank/DDBJ whole genome shotgun (WGS) entry which is preliminary data.</text>
</comment>
<organism evidence="8 9">
    <name type="scientific">Cloeon dipterum</name>
    <dbReference type="NCBI Taxonomy" id="197152"/>
    <lineage>
        <taxon>Eukaryota</taxon>
        <taxon>Metazoa</taxon>
        <taxon>Ecdysozoa</taxon>
        <taxon>Arthropoda</taxon>
        <taxon>Hexapoda</taxon>
        <taxon>Insecta</taxon>
        <taxon>Pterygota</taxon>
        <taxon>Palaeoptera</taxon>
        <taxon>Ephemeroptera</taxon>
        <taxon>Pisciforma</taxon>
        <taxon>Baetidae</taxon>
        <taxon>Cloeon</taxon>
    </lineage>
</organism>
<accession>A0A8S1CS09</accession>
<dbReference type="PROSITE" id="PS50850">
    <property type="entry name" value="MFS"/>
    <property type="match status" value="1"/>
</dbReference>
<name>A0A8S1CS09_9INSE</name>
<dbReference type="EMBL" id="CADEPI010000035">
    <property type="protein sequence ID" value="CAB3368065.1"/>
    <property type="molecule type" value="Genomic_DNA"/>
</dbReference>
<reference evidence="8 9" key="1">
    <citation type="submission" date="2020-04" db="EMBL/GenBank/DDBJ databases">
        <authorList>
            <person name="Alioto T."/>
            <person name="Alioto T."/>
            <person name="Gomez Garrido J."/>
        </authorList>
    </citation>
    <scope>NUCLEOTIDE SEQUENCE [LARGE SCALE GENOMIC DNA]</scope>
</reference>
<feature type="transmembrane region" description="Helical" evidence="6">
    <location>
        <begin position="465"/>
        <end position="483"/>
    </location>
</feature>
<evidence type="ECO:0000313" key="8">
    <source>
        <dbReference type="EMBL" id="CAB3368065.1"/>
    </source>
</evidence>
<feature type="transmembrane region" description="Helical" evidence="6">
    <location>
        <begin position="371"/>
        <end position="393"/>
    </location>
</feature>
<feature type="transmembrane region" description="Helical" evidence="6">
    <location>
        <begin position="495"/>
        <end position="516"/>
    </location>
</feature>
<dbReference type="AlphaFoldDB" id="A0A8S1CS09"/>
<evidence type="ECO:0000256" key="6">
    <source>
        <dbReference type="SAM" id="Phobius"/>
    </source>
</evidence>
<dbReference type="Pfam" id="PF00083">
    <property type="entry name" value="Sugar_tr"/>
    <property type="match status" value="1"/>
</dbReference>
<dbReference type="PANTHER" id="PTHR24064">
    <property type="entry name" value="SOLUTE CARRIER FAMILY 22 MEMBER"/>
    <property type="match status" value="1"/>
</dbReference>
<feature type="transmembrane region" description="Helical" evidence="6">
    <location>
        <begin position="257"/>
        <end position="276"/>
    </location>
</feature>
<keyword evidence="4 6" id="KW-0472">Membrane</keyword>
<feature type="transmembrane region" description="Helical" evidence="6">
    <location>
        <begin position="436"/>
        <end position="453"/>
    </location>
</feature>